<dbReference type="Proteomes" id="UP000586827">
    <property type="component" value="Unassembled WGS sequence"/>
</dbReference>
<evidence type="ECO:0000256" key="1">
    <source>
        <dbReference type="SAM" id="MobiDB-lite"/>
    </source>
</evidence>
<evidence type="ECO:0000313" key="3">
    <source>
        <dbReference type="Proteomes" id="UP000586827"/>
    </source>
</evidence>
<sequence length="112" mass="11837">MTSSEDQTTASTTDDEIHQIPITIQPPGDAETRDVLLRAISRETQFVTDKLQGHASKALEELARAFALVSATVPTSGASPTVGMSGRSATYDVRNTEGSVHAYVEGGPASLY</sequence>
<name>A0A849CK42_9NOCA</name>
<gene>
    <name evidence="2" type="ORF">HLB23_36285</name>
</gene>
<proteinExistence type="predicted"/>
<protein>
    <submittedName>
        <fullName evidence="2">Uncharacterized protein</fullName>
    </submittedName>
</protein>
<dbReference type="RefSeq" id="WP_157553635.1">
    <property type="nucleotide sequence ID" value="NZ_JABELX010000020.1"/>
</dbReference>
<reference evidence="2 3" key="1">
    <citation type="submission" date="2020-05" db="EMBL/GenBank/DDBJ databases">
        <title>MicrobeNet Type strains.</title>
        <authorList>
            <person name="Nicholson A.C."/>
        </authorList>
    </citation>
    <scope>NUCLEOTIDE SEQUENCE [LARGE SCALE GENOMIC DNA]</scope>
    <source>
        <strain evidence="2 3">JCM 3224</strain>
    </source>
</reference>
<dbReference type="EMBL" id="JABELX010000020">
    <property type="protein sequence ID" value="NNH75251.1"/>
    <property type="molecule type" value="Genomic_DNA"/>
</dbReference>
<dbReference type="AlphaFoldDB" id="A0A849CK42"/>
<evidence type="ECO:0000313" key="2">
    <source>
        <dbReference type="EMBL" id="NNH75251.1"/>
    </source>
</evidence>
<comment type="caution">
    <text evidence="2">The sequence shown here is derived from an EMBL/GenBank/DDBJ whole genome shotgun (WGS) entry which is preliminary data.</text>
</comment>
<feature type="compositionally biased region" description="Polar residues" evidence="1">
    <location>
        <begin position="1"/>
        <end position="12"/>
    </location>
</feature>
<keyword evidence="3" id="KW-1185">Reference proteome</keyword>
<accession>A0A849CK42</accession>
<organism evidence="2 3">
    <name type="scientific">Nocardia uniformis</name>
    <dbReference type="NCBI Taxonomy" id="53432"/>
    <lineage>
        <taxon>Bacteria</taxon>
        <taxon>Bacillati</taxon>
        <taxon>Actinomycetota</taxon>
        <taxon>Actinomycetes</taxon>
        <taxon>Mycobacteriales</taxon>
        <taxon>Nocardiaceae</taxon>
        <taxon>Nocardia</taxon>
    </lineage>
</organism>
<feature type="region of interest" description="Disordered" evidence="1">
    <location>
        <begin position="1"/>
        <end position="29"/>
    </location>
</feature>